<evidence type="ECO:0000313" key="9">
    <source>
        <dbReference type="Proteomes" id="UP000177091"/>
    </source>
</evidence>
<reference evidence="8 9" key="1">
    <citation type="journal article" date="2016" name="Nat. Commun.">
        <title>Thousands of microbial genomes shed light on interconnected biogeochemical processes in an aquifer system.</title>
        <authorList>
            <person name="Anantharaman K."/>
            <person name="Brown C.T."/>
            <person name="Hug L.A."/>
            <person name="Sharon I."/>
            <person name="Castelle C.J."/>
            <person name="Probst A.J."/>
            <person name="Thomas B.C."/>
            <person name="Singh A."/>
            <person name="Wilkins M.J."/>
            <person name="Karaoz U."/>
            <person name="Brodie E.L."/>
            <person name="Williams K.H."/>
            <person name="Hubbard S.S."/>
            <person name="Banfield J.F."/>
        </authorList>
    </citation>
    <scope>NUCLEOTIDE SEQUENCE [LARGE SCALE GENOMIC DNA]</scope>
</reference>
<dbReference type="EMBL" id="MGFK01000020">
    <property type="protein sequence ID" value="OGM04131.1"/>
    <property type="molecule type" value="Genomic_DNA"/>
</dbReference>
<evidence type="ECO:0000256" key="4">
    <source>
        <dbReference type="ARBA" id="ARBA00022989"/>
    </source>
</evidence>
<comment type="similarity">
    <text evidence="2">Belongs to the DsbD family.</text>
</comment>
<dbReference type="InterPro" id="IPR051790">
    <property type="entry name" value="Cytochrome_c-biogenesis_DsbD"/>
</dbReference>
<name>A0A1F7WMQ7_9BACT</name>
<proteinExistence type="inferred from homology"/>
<evidence type="ECO:0000256" key="3">
    <source>
        <dbReference type="ARBA" id="ARBA00022692"/>
    </source>
</evidence>
<keyword evidence="4 6" id="KW-1133">Transmembrane helix</keyword>
<dbReference type="PANTHER" id="PTHR31272:SF4">
    <property type="entry name" value="CYTOCHROME C-TYPE BIOGENESIS PROTEIN HI_1454-RELATED"/>
    <property type="match status" value="1"/>
</dbReference>
<dbReference type="Pfam" id="PF02683">
    <property type="entry name" value="DsbD_TM"/>
    <property type="match status" value="1"/>
</dbReference>
<keyword evidence="3 6" id="KW-0812">Transmembrane</keyword>
<sequence>MLVNYPIAFASGVISFFAPCVLPLLPAYIGYVTGVSLNELSQKGYSPYFKKILVTSLFYILGFSIIFVLLGTAAGSVGILLRRYDIWLTRIGGLIILILGLEFAGILKIPVLAYEKRINLPSWSEKLGYFRAFFVGVVFAAAWTPCVGAVLGSILTLAAVSGTALKGASLLFVYSLGISVPFLLVSLTLASAPKYLGFISARIGVISRVSGIILALLGLALLTNTYKYFNAWIFNIAFKLGYQIK</sequence>
<feature type="transmembrane region" description="Helical" evidence="6">
    <location>
        <begin position="171"/>
        <end position="192"/>
    </location>
</feature>
<feature type="transmembrane region" description="Helical" evidence="6">
    <location>
        <begin position="7"/>
        <end position="32"/>
    </location>
</feature>
<evidence type="ECO:0000256" key="6">
    <source>
        <dbReference type="SAM" id="Phobius"/>
    </source>
</evidence>
<feature type="transmembrane region" description="Helical" evidence="6">
    <location>
        <begin position="93"/>
        <end position="113"/>
    </location>
</feature>
<dbReference type="GO" id="GO:0016020">
    <property type="term" value="C:membrane"/>
    <property type="evidence" value="ECO:0007669"/>
    <property type="project" value="UniProtKB-SubCell"/>
</dbReference>
<feature type="transmembrane region" description="Helical" evidence="6">
    <location>
        <begin position="52"/>
        <end position="81"/>
    </location>
</feature>
<accession>A0A1F7WMQ7</accession>
<dbReference type="AlphaFoldDB" id="A0A1F7WMQ7"/>
<dbReference type="InterPro" id="IPR003834">
    <property type="entry name" value="Cyt_c_assmbl_TM_dom"/>
</dbReference>
<evidence type="ECO:0000259" key="7">
    <source>
        <dbReference type="Pfam" id="PF02683"/>
    </source>
</evidence>
<organism evidence="8 9">
    <name type="scientific">Candidatus Woesebacteria bacterium GWA1_42_12</name>
    <dbReference type="NCBI Taxonomy" id="1802472"/>
    <lineage>
        <taxon>Bacteria</taxon>
        <taxon>Candidatus Woeseibacteriota</taxon>
    </lineage>
</organism>
<feature type="domain" description="Cytochrome C biogenesis protein transmembrane" evidence="7">
    <location>
        <begin position="5"/>
        <end position="190"/>
    </location>
</feature>
<evidence type="ECO:0000256" key="1">
    <source>
        <dbReference type="ARBA" id="ARBA00004141"/>
    </source>
</evidence>
<dbReference type="PANTHER" id="PTHR31272">
    <property type="entry name" value="CYTOCHROME C-TYPE BIOGENESIS PROTEIN HI_1454-RELATED"/>
    <property type="match status" value="1"/>
</dbReference>
<keyword evidence="5 6" id="KW-0472">Membrane</keyword>
<dbReference type="Proteomes" id="UP000177091">
    <property type="component" value="Unassembled WGS sequence"/>
</dbReference>
<comment type="subcellular location">
    <subcellularLocation>
        <location evidence="1">Membrane</location>
        <topology evidence="1">Multi-pass membrane protein</topology>
    </subcellularLocation>
</comment>
<protein>
    <recommendedName>
        <fullName evidence="7">Cytochrome C biogenesis protein transmembrane domain-containing protein</fullName>
    </recommendedName>
</protein>
<feature type="transmembrane region" description="Helical" evidence="6">
    <location>
        <begin position="198"/>
        <end position="222"/>
    </location>
</feature>
<gene>
    <name evidence="8" type="ORF">A2112_02035</name>
</gene>
<evidence type="ECO:0000313" key="8">
    <source>
        <dbReference type="EMBL" id="OGM04131.1"/>
    </source>
</evidence>
<evidence type="ECO:0000256" key="2">
    <source>
        <dbReference type="ARBA" id="ARBA00006143"/>
    </source>
</evidence>
<dbReference type="GO" id="GO:0017004">
    <property type="term" value="P:cytochrome complex assembly"/>
    <property type="evidence" value="ECO:0007669"/>
    <property type="project" value="InterPro"/>
</dbReference>
<feature type="transmembrane region" description="Helical" evidence="6">
    <location>
        <begin position="133"/>
        <end position="159"/>
    </location>
</feature>
<evidence type="ECO:0000256" key="5">
    <source>
        <dbReference type="ARBA" id="ARBA00023136"/>
    </source>
</evidence>
<comment type="caution">
    <text evidence="8">The sequence shown here is derived from an EMBL/GenBank/DDBJ whole genome shotgun (WGS) entry which is preliminary data.</text>
</comment>